<evidence type="ECO:0000256" key="1">
    <source>
        <dbReference type="SAM" id="MobiDB-lite"/>
    </source>
</evidence>
<feature type="compositionally biased region" description="Polar residues" evidence="1">
    <location>
        <begin position="45"/>
        <end position="61"/>
    </location>
</feature>
<protein>
    <submittedName>
        <fullName evidence="2">Uncharacterized protein</fullName>
    </submittedName>
</protein>
<feature type="region of interest" description="Disordered" evidence="1">
    <location>
        <begin position="45"/>
        <end position="66"/>
    </location>
</feature>
<proteinExistence type="predicted"/>
<keyword evidence="3" id="KW-1185">Reference proteome</keyword>
<dbReference type="RefSeq" id="XP_002766893.1">
    <property type="nucleotide sequence ID" value="XM_002766847.1"/>
</dbReference>
<gene>
    <name evidence="2" type="ORF">Pmar_PMAR010872</name>
</gene>
<dbReference type="Proteomes" id="UP000007800">
    <property type="component" value="Unassembled WGS sequence"/>
</dbReference>
<dbReference type="EMBL" id="GG685476">
    <property type="protein sequence ID" value="EEQ99610.1"/>
    <property type="molecule type" value="Genomic_DNA"/>
</dbReference>
<evidence type="ECO:0000313" key="3">
    <source>
        <dbReference type="Proteomes" id="UP000007800"/>
    </source>
</evidence>
<evidence type="ECO:0000313" key="2">
    <source>
        <dbReference type="EMBL" id="EEQ99610.1"/>
    </source>
</evidence>
<reference evidence="2 3" key="1">
    <citation type="submission" date="2008-07" db="EMBL/GenBank/DDBJ databases">
        <authorList>
            <person name="El-Sayed N."/>
            <person name="Caler E."/>
            <person name="Inman J."/>
            <person name="Amedeo P."/>
            <person name="Hass B."/>
            <person name="Wortman J."/>
        </authorList>
    </citation>
    <scope>NUCLEOTIDE SEQUENCE [LARGE SCALE GENOMIC DNA]</scope>
    <source>
        <strain evidence="3">ATCC 50983 / TXsc</strain>
    </source>
</reference>
<organism evidence="3">
    <name type="scientific">Perkinsus marinus (strain ATCC 50983 / TXsc)</name>
    <dbReference type="NCBI Taxonomy" id="423536"/>
    <lineage>
        <taxon>Eukaryota</taxon>
        <taxon>Sar</taxon>
        <taxon>Alveolata</taxon>
        <taxon>Perkinsozoa</taxon>
        <taxon>Perkinsea</taxon>
        <taxon>Perkinsida</taxon>
        <taxon>Perkinsidae</taxon>
        <taxon>Perkinsus</taxon>
    </lineage>
</organism>
<name>C5LU77_PERM5</name>
<accession>C5LU77</accession>
<dbReference type="AlphaFoldDB" id="C5LU77"/>
<dbReference type="InParanoid" id="C5LU77"/>
<dbReference type="GeneID" id="9051374"/>
<sequence length="109" mass="11813">MLVPWEDAESIPAAFEILKEEYNQNLAADPEFEMKPTVTLHLSENVSTPATSSTEPSNSGFISWDGGAVPHSANQQSIAEANTELLPCYDLEAKPIPSIQQLRCTAAPL</sequence>